<evidence type="ECO:0000256" key="7">
    <source>
        <dbReference type="ARBA" id="ARBA00068539"/>
    </source>
</evidence>
<dbReference type="GO" id="GO:0005730">
    <property type="term" value="C:nucleolus"/>
    <property type="evidence" value="ECO:0007669"/>
    <property type="project" value="UniProtKB-SubCell"/>
</dbReference>
<dbReference type="FunFam" id="3.30.70.330:FF:000346">
    <property type="entry name" value="Nucleolar protein 8"/>
    <property type="match status" value="1"/>
</dbReference>
<dbReference type="InterPro" id="IPR012677">
    <property type="entry name" value="Nucleotide-bd_a/b_plait_sf"/>
</dbReference>
<dbReference type="SMART" id="SM00360">
    <property type="entry name" value="RRM"/>
    <property type="match status" value="1"/>
</dbReference>
<dbReference type="PROSITE" id="PS50102">
    <property type="entry name" value="RRM"/>
    <property type="match status" value="1"/>
</dbReference>
<dbReference type="EMBL" id="WKFB01000452">
    <property type="protein sequence ID" value="KAF6722520.1"/>
    <property type="molecule type" value="Genomic_DNA"/>
</dbReference>
<evidence type="ECO:0000313" key="12">
    <source>
        <dbReference type="Proteomes" id="UP000646548"/>
    </source>
</evidence>
<comment type="subunit">
    <text evidence="6">Interacts with the GTP form of RRAGA, RRAGC and RRAGD. Interacts with NIP7. Interacts with DDX18; the interaction is RNA-dependent. Interacts with DDX47; the interaction is RNA-dependent.</text>
</comment>
<evidence type="ECO:0000256" key="8">
    <source>
        <dbReference type="PROSITE-ProRule" id="PRU00176"/>
    </source>
</evidence>
<evidence type="ECO:0000256" key="1">
    <source>
        <dbReference type="ARBA" id="ARBA00004604"/>
    </source>
</evidence>
<protein>
    <recommendedName>
        <fullName evidence="7">Nucleolar protein 8</fullName>
    </recommendedName>
</protein>
<keyword evidence="4" id="KW-0539">Nucleus</keyword>
<comment type="subcellular location">
    <subcellularLocation>
        <location evidence="1">Nucleus</location>
        <location evidence="1">Nucleolus</location>
    </subcellularLocation>
</comment>
<keyword evidence="2" id="KW-0597">Phosphoprotein</keyword>
<evidence type="ECO:0000256" key="3">
    <source>
        <dbReference type="ARBA" id="ARBA00022884"/>
    </source>
</evidence>
<keyword evidence="3 8" id="KW-0694">RNA-binding</keyword>
<evidence type="ECO:0000256" key="5">
    <source>
        <dbReference type="ARBA" id="ARBA00054821"/>
    </source>
</evidence>
<dbReference type="InterPro" id="IPR034138">
    <property type="entry name" value="NOP8_RRM"/>
</dbReference>
<dbReference type="Pfam" id="PF00076">
    <property type="entry name" value="RRM_1"/>
    <property type="match status" value="1"/>
</dbReference>
<dbReference type="CDD" id="cd12226">
    <property type="entry name" value="RRM_NOL8"/>
    <property type="match status" value="1"/>
</dbReference>
<evidence type="ECO:0000256" key="9">
    <source>
        <dbReference type="SAM" id="MobiDB-lite"/>
    </source>
</evidence>
<evidence type="ECO:0000313" key="11">
    <source>
        <dbReference type="EMBL" id="KAF6722520.1"/>
    </source>
</evidence>
<organism evidence="11 12">
    <name type="scientific">Oryzias melastigma</name>
    <name type="common">Marine medaka</name>
    <dbReference type="NCBI Taxonomy" id="30732"/>
    <lineage>
        <taxon>Eukaryota</taxon>
        <taxon>Metazoa</taxon>
        <taxon>Chordata</taxon>
        <taxon>Craniata</taxon>
        <taxon>Vertebrata</taxon>
        <taxon>Euteleostomi</taxon>
        <taxon>Actinopterygii</taxon>
        <taxon>Neopterygii</taxon>
        <taxon>Teleostei</taxon>
        <taxon>Neoteleostei</taxon>
        <taxon>Acanthomorphata</taxon>
        <taxon>Ovalentaria</taxon>
        <taxon>Atherinomorphae</taxon>
        <taxon>Beloniformes</taxon>
        <taxon>Adrianichthyidae</taxon>
        <taxon>Oryziinae</taxon>
        <taxon>Oryzias</taxon>
    </lineage>
</organism>
<comment type="caution">
    <text evidence="11">The sequence shown here is derived from an EMBL/GenBank/DDBJ whole genome shotgun (WGS) entry which is preliminary data.</text>
</comment>
<dbReference type="Gene3D" id="3.30.70.330">
    <property type="match status" value="1"/>
</dbReference>
<dbReference type="GO" id="GO:1902570">
    <property type="term" value="P:protein localization to nucleolus"/>
    <property type="evidence" value="ECO:0007669"/>
    <property type="project" value="TreeGrafter"/>
</dbReference>
<dbReference type="PANTHER" id="PTHR48029">
    <property type="entry name" value="NUCLEOLAR PROTEIN 8"/>
    <property type="match status" value="1"/>
</dbReference>
<evidence type="ECO:0000256" key="6">
    <source>
        <dbReference type="ARBA" id="ARBA00065066"/>
    </source>
</evidence>
<dbReference type="InterPro" id="IPR035979">
    <property type="entry name" value="RBD_domain_sf"/>
</dbReference>
<sequence>MRRLYVGGLSHAVTQKELKDRFGKFGDVVDVELRTRRDEEGVPYKTFGYINISISDADLKRCLTVLNKSKWKGGTLQIETAKESFLHRLAQERQAAADPDLQQTAADDGKQNLLDSLSKAGSTTSP</sequence>
<dbReference type="InterPro" id="IPR000504">
    <property type="entry name" value="RRM_dom"/>
</dbReference>
<name>A0A834C8M1_ORYME</name>
<evidence type="ECO:0000259" key="10">
    <source>
        <dbReference type="PROSITE" id="PS50102"/>
    </source>
</evidence>
<evidence type="ECO:0000256" key="2">
    <source>
        <dbReference type="ARBA" id="ARBA00022553"/>
    </source>
</evidence>
<dbReference type="AlphaFoldDB" id="A0A834C8M1"/>
<proteinExistence type="predicted"/>
<dbReference type="SUPFAM" id="SSF54928">
    <property type="entry name" value="RNA-binding domain, RBD"/>
    <property type="match status" value="1"/>
</dbReference>
<dbReference type="Proteomes" id="UP000646548">
    <property type="component" value="Unassembled WGS sequence"/>
</dbReference>
<dbReference type="PANTHER" id="PTHR48029:SF1">
    <property type="entry name" value="NUCLEOLAR PROTEIN 8"/>
    <property type="match status" value="1"/>
</dbReference>
<feature type="compositionally biased region" description="Polar residues" evidence="9">
    <location>
        <begin position="113"/>
        <end position="126"/>
    </location>
</feature>
<accession>A0A834C8M1</accession>
<feature type="domain" description="RRM" evidence="10">
    <location>
        <begin position="2"/>
        <end position="83"/>
    </location>
</feature>
<reference evidence="11" key="1">
    <citation type="journal article" name="BMC Genomics">
        <title>Long-read sequencing and de novo genome assembly of marine medaka (Oryzias melastigma).</title>
        <authorList>
            <person name="Liang P."/>
            <person name="Saqib H.S.A."/>
            <person name="Ni X."/>
            <person name="Shen Y."/>
        </authorList>
    </citation>
    <scope>NUCLEOTIDE SEQUENCE</scope>
    <source>
        <strain evidence="11">Bigg-433</strain>
    </source>
</reference>
<evidence type="ECO:0000256" key="4">
    <source>
        <dbReference type="ARBA" id="ARBA00023242"/>
    </source>
</evidence>
<feature type="region of interest" description="Disordered" evidence="9">
    <location>
        <begin position="96"/>
        <end position="126"/>
    </location>
</feature>
<comment type="function">
    <text evidence="5">Plays an essential role in the survival of diffuse-type gastric cancer cells. Acts as a nucleolar anchoring protein for DDX47. May be involved in regulation of gene expression at the post-transcriptional level or in ribosome biogenesis in cancer cells.</text>
</comment>
<gene>
    <name evidence="11" type="ORF">FQA47_019138</name>
</gene>
<dbReference type="GO" id="GO:0003723">
    <property type="term" value="F:RNA binding"/>
    <property type="evidence" value="ECO:0007669"/>
    <property type="project" value="UniProtKB-UniRule"/>
</dbReference>